<dbReference type="AlphaFoldDB" id="A0A1G1X3Q5"/>
<keyword evidence="3 5" id="KW-0067">ATP-binding</keyword>
<evidence type="ECO:0000259" key="6">
    <source>
        <dbReference type="PROSITE" id="PS51710"/>
    </source>
</evidence>
<proteinExistence type="inferred from homology"/>
<dbReference type="GO" id="GO:0043023">
    <property type="term" value="F:ribosomal large subunit binding"/>
    <property type="evidence" value="ECO:0007669"/>
    <property type="project" value="UniProtKB-UniRule"/>
</dbReference>
<dbReference type="GO" id="GO:0005525">
    <property type="term" value="F:GTP binding"/>
    <property type="evidence" value="ECO:0007669"/>
    <property type="project" value="InterPro"/>
</dbReference>
<dbReference type="EMBL" id="MHHR01000012">
    <property type="protein sequence ID" value="OGY34629.1"/>
    <property type="molecule type" value="Genomic_DNA"/>
</dbReference>
<dbReference type="GO" id="GO:0005524">
    <property type="term" value="F:ATP binding"/>
    <property type="evidence" value="ECO:0007669"/>
    <property type="project" value="UniProtKB-UniRule"/>
</dbReference>
<dbReference type="InterPro" id="IPR005225">
    <property type="entry name" value="Small_GTP-bd"/>
</dbReference>
<evidence type="ECO:0000256" key="5">
    <source>
        <dbReference type="HAMAP-Rule" id="MF_00944"/>
    </source>
</evidence>
<dbReference type="InterPro" id="IPR006073">
    <property type="entry name" value="GTP-bd"/>
</dbReference>
<dbReference type="Gene3D" id="3.10.20.30">
    <property type="match status" value="1"/>
</dbReference>
<evidence type="ECO:0000256" key="1">
    <source>
        <dbReference type="ARBA" id="ARBA00022723"/>
    </source>
</evidence>
<dbReference type="FunFam" id="1.10.150.300:FF:000001">
    <property type="entry name" value="Ribosome-binding ATPase YchF"/>
    <property type="match status" value="1"/>
</dbReference>
<evidence type="ECO:0000256" key="4">
    <source>
        <dbReference type="ARBA" id="ARBA00022842"/>
    </source>
</evidence>
<accession>A0A1G1X3Q5</accession>
<dbReference type="InterPro" id="IPR004396">
    <property type="entry name" value="ATPase_YchF/OLA1"/>
</dbReference>
<dbReference type="SUPFAM" id="SSF52540">
    <property type="entry name" value="P-loop containing nucleoside triphosphate hydrolases"/>
    <property type="match status" value="1"/>
</dbReference>
<sequence length="367" mass="39789">MSLKIGIVGLPNVGKSTLFNALTKQAAAARNVPFTTIEPNVGVVPVPDERLEKLRVLSESAKVVPTTIEFVDIAGLVKDAHIGEGLGNKFLSHIREVDAVVHVVRFFENSDIIHVANKVDPASDADTINTELALADLVTVQKLIQNAEKTAKGQGAEAKSATAQIAALKKIEAHLQQELPARAVELNEKELELVQTSSLLTMKPMMYVANVSESQLRDSTPLTLTLSQNGRGELVSVLPLSIQIEQEIAQLSPEEQEVFLAEYGLEDTGLNRLIRAGYELLGLITFFTTGPQETRAWTVRKGSTAPVAAGEIHSDMQRGFIRAETVSYNDLTTLNGYAAARAAGKVRDEGKSYIVQDGDIFVFKFSV</sequence>
<dbReference type="GO" id="GO:0046872">
    <property type="term" value="F:metal ion binding"/>
    <property type="evidence" value="ECO:0007669"/>
    <property type="project" value="UniProtKB-KW"/>
</dbReference>
<dbReference type="Gene3D" id="3.40.50.300">
    <property type="entry name" value="P-loop containing nucleotide triphosphate hydrolases"/>
    <property type="match status" value="1"/>
</dbReference>
<dbReference type="PANTHER" id="PTHR23305:SF18">
    <property type="entry name" value="OBG-TYPE G DOMAIN-CONTAINING PROTEIN"/>
    <property type="match status" value="1"/>
</dbReference>
<dbReference type="InterPro" id="IPR027417">
    <property type="entry name" value="P-loop_NTPase"/>
</dbReference>
<keyword evidence="2 5" id="KW-0547">Nucleotide-binding</keyword>
<name>A0A1G1X3Q5_9BACT</name>
<dbReference type="InterPro" id="IPR012676">
    <property type="entry name" value="TGS-like"/>
</dbReference>
<dbReference type="InterPro" id="IPR041706">
    <property type="entry name" value="YchF_N"/>
</dbReference>
<dbReference type="CDD" id="cd04867">
    <property type="entry name" value="TGS_YchF_OLA1"/>
    <property type="match status" value="1"/>
</dbReference>
<dbReference type="CDD" id="cd01900">
    <property type="entry name" value="YchF"/>
    <property type="match status" value="1"/>
</dbReference>
<organism evidence="7 8">
    <name type="scientific">Candidatus Andersenbacteria bacterium RIFCSPHIGHO2_12_FULL_45_11</name>
    <dbReference type="NCBI Taxonomy" id="1797281"/>
    <lineage>
        <taxon>Bacteria</taxon>
        <taxon>Candidatus Anderseniibacteriota</taxon>
    </lineage>
</organism>
<dbReference type="InterPro" id="IPR013029">
    <property type="entry name" value="YchF_C"/>
</dbReference>
<feature type="domain" description="OBG-type G" evidence="6">
    <location>
        <begin position="3"/>
        <end position="260"/>
    </location>
</feature>
<comment type="caution">
    <text evidence="7">The sequence shown here is derived from an EMBL/GenBank/DDBJ whole genome shotgun (WGS) entry which is preliminary data.</text>
</comment>
<dbReference type="FunFam" id="3.10.20.30:FF:000001">
    <property type="entry name" value="Ribosome-binding ATPase YchF"/>
    <property type="match status" value="1"/>
</dbReference>
<keyword evidence="4" id="KW-0460">Magnesium</keyword>
<dbReference type="PROSITE" id="PS51710">
    <property type="entry name" value="G_OBG"/>
    <property type="match status" value="1"/>
</dbReference>
<dbReference type="PANTHER" id="PTHR23305">
    <property type="entry name" value="OBG GTPASE FAMILY"/>
    <property type="match status" value="1"/>
</dbReference>
<dbReference type="InterPro" id="IPR012675">
    <property type="entry name" value="Beta-grasp_dom_sf"/>
</dbReference>
<dbReference type="SUPFAM" id="SSF81271">
    <property type="entry name" value="TGS-like"/>
    <property type="match status" value="1"/>
</dbReference>
<dbReference type="Proteomes" id="UP000177528">
    <property type="component" value="Unassembled WGS sequence"/>
</dbReference>
<dbReference type="NCBIfam" id="TIGR00231">
    <property type="entry name" value="small_GTP"/>
    <property type="match status" value="1"/>
</dbReference>
<reference evidence="7 8" key="1">
    <citation type="journal article" date="2016" name="Nat. Commun.">
        <title>Thousands of microbial genomes shed light on interconnected biogeochemical processes in an aquifer system.</title>
        <authorList>
            <person name="Anantharaman K."/>
            <person name="Brown C.T."/>
            <person name="Hug L.A."/>
            <person name="Sharon I."/>
            <person name="Castelle C.J."/>
            <person name="Probst A.J."/>
            <person name="Thomas B.C."/>
            <person name="Singh A."/>
            <person name="Wilkins M.J."/>
            <person name="Karaoz U."/>
            <person name="Brodie E.L."/>
            <person name="Williams K.H."/>
            <person name="Hubbard S.S."/>
            <person name="Banfield J.F."/>
        </authorList>
    </citation>
    <scope>NUCLEOTIDE SEQUENCE [LARGE SCALE GENOMIC DNA]</scope>
</reference>
<dbReference type="Gene3D" id="1.10.150.300">
    <property type="entry name" value="TGS-like domain"/>
    <property type="match status" value="1"/>
</dbReference>
<dbReference type="GO" id="GO:0016887">
    <property type="term" value="F:ATP hydrolysis activity"/>
    <property type="evidence" value="ECO:0007669"/>
    <property type="project" value="UniProtKB-UniRule"/>
</dbReference>
<dbReference type="PRINTS" id="PR00326">
    <property type="entry name" value="GTP1OBG"/>
</dbReference>
<protein>
    <recommendedName>
        <fullName evidence="5">Ribosome-binding ATPase YchF</fullName>
    </recommendedName>
</protein>
<dbReference type="InterPro" id="IPR031167">
    <property type="entry name" value="G_OBG"/>
</dbReference>
<dbReference type="PIRSF" id="PIRSF006641">
    <property type="entry name" value="CHP00092"/>
    <property type="match status" value="1"/>
</dbReference>
<comment type="similarity">
    <text evidence="5">Belongs to the TRAFAC class OBG-HflX-like GTPase superfamily. OBG GTPase family. YchF/OLA1 subfamily.</text>
</comment>
<dbReference type="Pfam" id="PF06071">
    <property type="entry name" value="YchF-GTPase_C"/>
    <property type="match status" value="1"/>
</dbReference>
<dbReference type="HAMAP" id="MF_00944">
    <property type="entry name" value="YchF_OLA1_ATPase"/>
    <property type="match status" value="1"/>
</dbReference>
<evidence type="ECO:0000256" key="3">
    <source>
        <dbReference type="ARBA" id="ARBA00022840"/>
    </source>
</evidence>
<evidence type="ECO:0000313" key="8">
    <source>
        <dbReference type="Proteomes" id="UP000177528"/>
    </source>
</evidence>
<evidence type="ECO:0000313" key="7">
    <source>
        <dbReference type="EMBL" id="OGY34629.1"/>
    </source>
</evidence>
<keyword evidence="1" id="KW-0479">Metal-binding</keyword>
<dbReference type="GO" id="GO:0005737">
    <property type="term" value="C:cytoplasm"/>
    <property type="evidence" value="ECO:0007669"/>
    <property type="project" value="TreeGrafter"/>
</dbReference>
<comment type="function">
    <text evidence="5">ATPase that binds to both the 70S ribosome and the 50S ribosomal subunit in a nucleotide-independent manner.</text>
</comment>
<evidence type="ECO:0000256" key="2">
    <source>
        <dbReference type="ARBA" id="ARBA00022741"/>
    </source>
</evidence>
<feature type="binding site" evidence="5">
    <location>
        <begin position="12"/>
        <end position="17"/>
    </location>
    <ligand>
        <name>ATP</name>
        <dbReference type="ChEBI" id="CHEBI:30616"/>
    </ligand>
</feature>
<dbReference type="InterPro" id="IPR023192">
    <property type="entry name" value="TGS-like_dom_sf"/>
</dbReference>
<dbReference type="Pfam" id="PF01926">
    <property type="entry name" value="MMR_HSR1"/>
    <property type="match status" value="1"/>
</dbReference>
<dbReference type="NCBIfam" id="TIGR00092">
    <property type="entry name" value="redox-regulated ATPase YchF"/>
    <property type="match status" value="1"/>
</dbReference>
<gene>
    <name evidence="5" type="primary">ychF</name>
    <name evidence="7" type="ORF">A3D99_01915</name>
</gene>